<feature type="region of interest" description="Disordered" evidence="1">
    <location>
        <begin position="135"/>
        <end position="157"/>
    </location>
</feature>
<protein>
    <submittedName>
        <fullName evidence="2">Uncharacterized protein</fullName>
    </submittedName>
</protein>
<dbReference type="EMBL" id="JAEHOE010000060">
    <property type="protein sequence ID" value="KAG2490610.1"/>
    <property type="molecule type" value="Genomic_DNA"/>
</dbReference>
<dbReference type="Proteomes" id="UP000612055">
    <property type="component" value="Unassembled WGS sequence"/>
</dbReference>
<evidence type="ECO:0000313" key="3">
    <source>
        <dbReference type="Proteomes" id="UP000612055"/>
    </source>
</evidence>
<feature type="compositionally biased region" description="Low complexity" evidence="1">
    <location>
        <begin position="243"/>
        <end position="258"/>
    </location>
</feature>
<comment type="caution">
    <text evidence="2">The sequence shown here is derived from an EMBL/GenBank/DDBJ whole genome shotgun (WGS) entry which is preliminary data.</text>
</comment>
<proteinExistence type="predicted"/>
<feature type="region of interest" description="Disordered" evidence="1">
    <location>
        <begin position="180"/>
        <end position="287"/>
    </location>
</feature>
<evidence type="ECO:0000256" key="1">
    <source>
        <dbReference type="SAM" id="MobiDB-lite"/>
    </source>
</evidence>
<sequence length="512" mass="53115">MIDLTALQAQLKLLGHNLPEDQVMSILKEMGIDFSDLDGPPDPRPSGAARAGSSASTEGKRAERAGGYAKTGSILDNIDRKLEGTATDGDGGSPEALTGSMALPPGFMFGYTAPGAGAVLGVSRPGLQTTILEGGLSDEEDEEEDAEAREEPAAVHSRYGYTAGRPGAYVAAAAGPSVQASGSHPAWAVRTGTAPGSQGAASSSGTGAGMPPSSGVGGLAESMRRMSVLDSASLGNPPPKVISAHGAGAASSSMAGGMRPQSAGGPRPGSAMAKSRDQLHKGADTRPGTAALSRYHQSMSTMLETSADDDCDVSVADPDRGPGGLSASHHDLAWLKQRAMGQAAGKQGPLGKAAVGSSAAPLARGAGRDQAGKHTADWLGIRGGDYGVTDHEPLSPQASTRSFVSRASTTTRGKVGPPKVDRVKRYQQLAQEWDKSRFLKQGAGTKGTQRKPVNFHSHFASLHATEEAERARLLKETRARTKKELGEATEAPTANRRDELRWQMRMRLREQS</sequence>
<keyword evidence="3" id="KW-1185">Reference proteome</keyword>
<feature type="region of interest" description="Disordered" evidence="1">
    <location>
        <begin position="481"/>
        <end position="500"/>
    </location>
</feature>
<feature type="compositionally biased region" description="Polar residues" evidence="1">
    <location>
        <begin position="396"/>
        <end position="412"/>
    </location>
</feature>
<feature type="region of interest" description="Disordered" evidence="1">
    <location>
        <begin position="34"/>
        <end position="68"/>
    </location>
</feature>
<feature type="region of interest" description="Disordered" evidence="1">
    <location>
        <begin position="389"/>
        <end position="418"/>
    </location>
</feature>
<feature type="compositionally biased region" description="Acidic residues" evidence="1">
    <location>
        <begin position="136"/>
        <end position="148"/>
    </location>
</feature>
<accession>A0A835Y130</accession>
<feature type="compositionally biased region" description="Low complexity" evidence="1">
    <location>
        <begin position="45"/>
        <end position="56"/>
    </location>
</feature>
<dbReference type="OrthoDB" id="532374at2759"/>
<gene>
    <name evidence="2" type="ORF">HYH03_011002</name>
</gene>
<organism evidence="2 3">
    <name type="scientific">Edaphochlamys debaryana</name>
    <dbReference type="NCBI Taxonomy" id="47281"/>
    <lineage>
        <taxon>Eukaryota</taxon>
        <taxon>Viridiplantae</taxon>
        <taxon>Chlorophyta</taxon>
        <taxon>core chlorophytes</taxon>
        <taxon>Chlorophyceae</taxon>
        <taxon>CS clade</taxon>
        <taxon>Chlamydomonadales</taxon>
        <taxon>Chlamydomonadales incertae sedis</taxon>
        <taxon>Edaphochlamys</taxon>
    </lineage>
</organism>
<evidence type="ECO:0000313" key="2">
    <source>
        <dbReference type="EMBL" id="KAG2490610.1"/>
    </source>
</evidence>
<name>A0A835Y130_9CHLO</name>
<reference evidence="2" key="1">
    <citation type="journal article" date="2020" name="bioRxiv">
        <title>Comparative genomics of Chlamydomonas.</title>
        <authorList>
            <person name="Craig R.J."/>
            <person name="Hasan A.R."/>
            <person name="Ness R.W."/>
            <person name="Keightley P.D."/>
        </authorList>
    </citation>
    <scope>NUCLEOTIDE SEQUENCE</scope>
    <source>
        <strain evidence="2">CCAP 11/70</strain>
    </source>
</reference>
<dbReference type="AlphaFoldDB" id="A0A835Y130"/>
<feature type="compositionally biased region" description="Low complexity" evidence="1">
    <location>
        <begin position="191"/>
        <end position="214"/>
    </location>
</feature>
<feature type="compositionally biased region" description="Basic and acidic residues" evidence="1">
    <location>
        <begin position="274"/>
        <end position="284"/>
    </location>
</feature>